<evidence type="ECO:0000256" key="5">
    <source>
        <dbReference type="ARBA" id="ARBA00022692"/>
    </source>
</evidence>
<dbReference type="GO" id="GO:1990281">
    <property type="term" value="C:efflux pump complex"/>
    <property type="evidence" value="ECO:0007669"/>
    <property type="project" value="TreeGrafter"/>
</dbReference>
<dbReference type="GO" id="GO:0015288">
    <property type="term" value="F:porin activity"/>
    <property type="evidence" value="ECO:0007669"/>
    <property type="project" value="TreeGrafter"/>
</dbReference>
<feature type="chain" id="PRO_5032863960" evidence="9">
    <location>
        <begin position="22"/>
        <end position="454"/>
    </location>
</feature>
<reference evidence="10 11" key="1">
    <citation type="submission" date="2020-04" db="EMBL/GenBank/DDBJ databases">
        <title>Flammeovirgaceae bacterium KN852 isolated from deep sea.</title>
        <authorList>
            <person name="Zhang D.-C."/>
        </authorList>
    </citation>
    <scope>NUCLEOTIDE SEQUENCE [LARGE SCALE GENOMIC DNA]</scope>
    <source>
        <strain evidence="10 11">KN852</strain>
    </source>
</reference>
<evidence type="ECO:0000256" key="9">
    <source>
        <dbReference type="SAM" id="SignalP"/>
    </source>
</evidence>
<evidence type="ECO:0000256" key="4">
    <source>
        <dbReference type="ARBA" id="ARBA00022452"/>
    </source>
</evidence>
<sequence length="454" mass="51657">MKRLKLSFTPIFILMFIFSSGDEIMAQTESEKVFTLKESIEYALSHSQDMRIADYEMENAENQIKEIRSTGLPQVNAYAKLEDNLKLPTQILPGELIGEPGGTVPVQFGVQYVATAGVQFNQLIFNKSYLIGLEAARTSKEYYALNKIKTEESVIYHVSANYYRTLYIQEQLKVVDQNLERLTQLLKIMEVRANNDLVRQVDLNRVKVSKTNLQTQKSNLVTQLEQQKNLLKYSMGMTTEDSITLDNKSIGSFDEQMVSSLQAINSNTRTEIKLLEKQKELNTLNDKNIKAGYYPSLSLYGGYNYVGQQNELGELFNNEWFDAAMIGIRLDIPIFDGFQKKYRSAQAKVNQSIIDENMSKTKTYISLEQETAQSTLKNSLENLEAQHENMLLAEKVYDQQNSLYKEGVIQLIDLLDAETALREAQTGYNTGLINVKLAELELIKANGNLNTLNQ</sequence>
<feature type="signal peptide" evidence="9">
    <location>
        <begin position="1"/>
        <end position="21"/>
    </location>
</feature>
<dbReference type="GO" id="GO:0015562">
    <property type="term" value="F:efflux transmembrane transporter activity"/>
    <property type="evidence" value="ECO:0007669"/>
    <property type="project" value="InterPro"/>
</dbReference>
<comment type="caution">
    <text evidence="10">The sequence shown here is derived from an EMBL/GenBank/DDBJ whole genome shotgun (WGS) entry which is preliminary data.</text>
</comment>
<proteinExistence type="inferred from homology"/>
<dbReference type="InterPro" id="IPR003423">
    <property type="entry name" value="OMP_efflux"/>
</dbReference>
<protein>
    <submittedName>
        <fullName evidence="10">TolC family protein</fullName>
    </submittedName>
</protein>
<keyword evidence="9" id="KW-0732">Signal</keyword>
<dbReference type="Proteomes" id="UP000559010">
    <property type="component" value="Unassembled WGS sequence"/>
</dbReference>
<evidence type="ECO:0000256" key="7">
    <source>
        <dbReference type="ARBA" id="ARBA00023237"/>
    </source>
</evidence>
<keyword evidence="5" id="KW-0812">Transmembrane</keyword>
<keyword evidence="3" id="KW-0813">Transport</keyword>
<evidence type="ECO:0000256" key="8">
    <source>
        <dbReference type="SAM" id="Coils"/>
    </source>
</evidence>
<comment type="similarity">
    <text evidence="2">Belongs to the outer membrane factor (OMF) (TC 1.B.17) family.</text>
</comment>
<evidence type="ECO:0000313" key="10">
    <source>
        <dbReference type="EMBL" id="NMM47589.1"/>
    </source>
</evidence>
<name>A0A848J010_9BACT</name>
<feature type="coiled-coil region" evidence="8">
    <location>
        <begin position="172"/>
        <end position="230"/>
    </location>
</feature>
<organism evidence="10 11">
    <name type="scientific">Marinigracilibium pacificum</name>
    <dbReference type="NCBI Taxonomy" id="2729599"/>
    <lineage>
        <taxon>Bacteria</taxon>
        <taxon>Pseudomonadati</taxon>
        <taxon>Bacteroidota</taxon>
        <taxon>Cytophagia</taxon>
        <taxon>Cytophagales</taxon>
        <taxon>Flammeovirgaceae</taxon>
        <taxon>Marinigracilibium</taxon>
    </lineage>
</organism>
<keyword evidence="7" id="KW-0998">Cell outer membrane</keyword>
<keyword evidence="8" id="KW-0175">Coiled coil</keyword>
<evidence type="ECO:0000256" key="3">
    <source>
        <dbReference type="ARBA" id="ARBA00022448"/>
    </source>
</evidence>
<gene>
    <name evidence="10" type="ORF">HH304_04195</name>
</gene>
<dbReference type="AlphaFoldDB" id="A0A848J010"/>
<evidence type="ECO:0000256" key="6">
    <source>
        <dbReference type="ARBA" id="ARBA00023136"/>
    </source>
</evidence>
<dbReference type="PANTHER" id="PTHR30026:SF20">
    <property type="entry name" value="OUTER MEMBRANE PROTEIN TOLC"/>
    <property type="match status" value="1"/>
</dbReference>
<keyword evidence="4" id="KW-1134">Transmembrane beta strand</keyword>
<keyword evidence="11" id="KW-1185">Reference proteome</keyword>
<evidence type="ECO:0000256" key="1">
    <source>
        <dbReference type="ARBA" id="ARBA00004442"/>
    </source>
</evidence>
<dbReference type="SUPFAM" id="SSF56954">
    <property type="entry name" value="Outer membrane efflux proteins (OEP)"/>
    <property type="match status" value="1"/>
</dbReference>
<dbReference type="GO" id="GO:0009279">
    <property type="term" value="C:cell outer membrane"/>
    <property type="evidence" value="ECO:0007669"/>
    <property type="project" value="UniProtKB-SubCell"/>
</dbReference>
<comment type="subcellular location">
    <subcellularLocation>
        <location evidence="1">Cell outer membrane</location>
    </subcellularLocation>
</comment>
<dbReference type="EMBL" id="JABBNU010000002">
    <property type="protein sequence ID" value="NMM47589.1"/>
    <property type="molecule type" value="Genomic_DNA"/>
</dbReference>
<accession>A0A848J010</accession>
<evidence type="ECO:0000256" key="2">
    <source>
        <dbReference type="ARBA" id="ARBA00007613"/>
    </source>
</evidence>
<feature type="coiled-coil region" evidence="8">
    <location>
        <begin position="258"/>
        <end position="287"/>
    </location>
</feature>
<dbReference type="PANTHER" id="PTHR30026">
    <property type="entry name" value="OUTER MEMBRANE PROTEIN TOLC"/>
    <property type="match status" value="1"/>
</dbReference>
<evidence type="ECO:0000313" key="11">
    <source>
        <dbReference type="Proteomes" id="UP000559010"/>
    </source>
</evidence>
<dbReference type="Gene3D" id="1.20.1600.10">
    <property type="entry name" value="Outer membrane efflux proteins (OEP)"/>
    <property type="match status" value="1"/>
</dbReference>
<dbReference type="InterPro" id="IPR051906">
    <property type="entry name" value="TolC-like"/>
</dbReference>
<keyword evidence="6" id="KW-0472">Membrane</keyword>
<dbReference type="Pfam" id="PF02321">
    <property type="entry name" value="OEP"/>
    <property type="match status" value="1"/>
</dbReference>